<protein>
    <submittedName>
        <fullName evidence="1">Uncharacterized protein</fullName>
    </submittedName>
</protein>
<dbReference type="PANTHER" id="PTHR33070">
    <property type="entry name" value="OS06G0725500 PROTEIN"/>
    <property type="match status" value="1"/>
</dbReference>
<dbReference type="PANTHER" id="PTHR33070:SF109">
    <property type="entry name" value="DOMAIN PROTEIN, PUTATIVE (DUF241)-RELATED"/>
    <property type="match status" value="1"/>
</dbReference>
<evidence type="ECO:0000313" key="1">
    <source>
        <dbReference type="EMBL" id="CAI9276397.1"/>
    </source>
</evidence>
<sequence>MDCSTSYASSSSTIIRHIRSISLPNRSHPSTLHFEEEFINFKKLEASISSVQTTDTICDALLGLERLHTCVNDLISLPLTRQALSHEKHQKFVDKLLDQSMMLLDVCGSIRDAMQQFKQHLRDLQSAQRRGKGDMSINTSFFNKMKKDTRRTLSSLKQFSNKKGDNSLLNLDHQLSDVIRSLRDTSLVSISVYESILSLTSALVSKPKPLRWSIVSNLIHKGTIESVDHPQVSIEALECHIDVIENGLECVFRSLIKTRAGLLNTHSH</sequence>
<dbReference type="InterPro" id="IPR004320">
    <property type="entry name" value="BPS1_pln"/>
</dbReference>
<dbReference type="EMBL" id="OX465079">
    <property type="protein sequence ID" value="CAI9276398.1"/>
    <property type="molecule type" value="Genomic_DNA"/>
</dbReference>
<evidence type="ECO:0000313" key="3">
    <source>
        <dbReference type="Proteomes" id="UP001177003"/>
    </source>
</evidence>
<dbReference type="AlphaFoldDB" id="A0AA35YM89"/>
<dbReference type="EMBL" id="OX465079">
    <property type="protein sequence ID" value="CAI9276397.1"/>
    <property type="molecule type" value="Genomic_DNA"/>
</dbReference>
<accession>A0AA35YM89</accession>
<dbReference type="Pfam" id="PF03087">
    <property type="entry name" value="BPS1"/>
    <property type="match status" value="1"/>
</dbReference>
<dbReference type="Proteomes" id="UP001177003">
    <property type="component" value="Chromosome 3"/>
</dbReference>
<evidence type="ECO:0000313" key="2">
    <source>
        <dbReference type="EMBL" id="CAI9276398.1"/>
    </source>
</evidence>
<organism evidence="1 3">
    <name type="scientific">Lactuca saligna</name>
    <name type="common">Willowleaf lettuce</name>
    <dbReference type="NCBI Taxonomy" id="75948"/>
    <lineage>
        <taxon>Eukaryota</taxon>
        <taxon>Viridiplantae</taxon>
        <taxon>Streptophyta</taxon>
        <taxon>Embryophyta</taxon>
        <taxon>Tracheophyta</taxon>
        <taxon>Spermatophyta</taxon>
        <taxon>Magnoliopsida</taxon>
        <taxon>eudicotyledons</taxon>
        <taxon>Gunneridae</taxon>
        <taxon>Pentapetalae</taxon>
        <taxon>asterids</taxon>
        <taxon>campanulids</taxon>
        <taxon>Asterales</taxon>
        <taxon>Asteraceae</taxon>
        <taxon>Cichorioideae</taxon>
        <taxon>Cichorieae</taxon>
        <taxon>Lactucinae</taxon>
        <taxon>Lactuca</taxon>
    </lineage>
</organism>
<keyword evidence="3" id="KW-1185">Reference proteome</keyword>
<name>A0AA35YM89_LACSI</name>
<dbReference type="GO" id="GO:0048367">
    <property type="term" value="P:shoot system development"/>
    <property type="evidence" value="ECO:0007669"/>
    <property type="project" value="InterPro"/>
</dbReference>
<dbReference type="GO" id="GO:0048364">
    <property type="term" value="P:root development"/>
    <property type="evidence" value="ECO:0007669"/>
    <property type="project" value="InterPro"/>
</dbReference>
<gene>
    <name evidence="1" type="ORF">LSALG_LOCUS16372</name>
    <name evidence="2" type="ORF">LSALG_LOCUS16373</name>
</gene>
<reference evidence="1" key="1">
    <citation type="submission" date="2023-04" db="EMBL/GenBank/DDBJ databases">
        <authorList>
            <person name="Vijverberg K."/>
            <person name="Xiong W."/>
            <person name="Schranz E."/>
        </authorList>
    </citation>
    <scope>NUCLEOTIDE SEQUENCE</scope>
</reference>
<proteinExistence type="predicted"/>